<protein>
    <recommendedName>
        <fullName evidence="3">BTB domain-containing protein</fullName>
    </recommendedName>
</protein>
<gene>
    <name evidence="1" type="ORF">DB88DRAFT_470772</name>
</gene>
<name>A0AAD9L7J1_PAPLA</name>
<sequence length="290" mass="33306">MSHIPRTRQIILAEYPMCKVDSHFNDPSADILFRSQSGTHFRMSSWYLAKHSKFFANVRAIAQPTKPEPIELNLPDQVIRELLQCIHSCPPPSGSVFKSLSMGTIENGYDLGMFFEEFGFVEAREHYYTDSLERMSSDPWTYFKLASDKNNEALALIVLEDHISRPLASFDIGTLPLYRYEWRLPLVTTIEISKAYTGSIRETGKNAYEIFSRELAIAKRMLGLRTVDNQIQTPNTPRELDSKTARQHRETRNLDVGCTSVLVVQRIRVVLPVLEWCIVHDDPYPPLLLN</sequence>
<proteinExistence type="predicted"/>
<evidence type="ECO:0000313" key="1">
    <source>
        <dbReference type="EMBL" id="KAK1926165.1"/>
    </source>
</evidence>
<comment type="caution">
    <text evidence="1">The sequence shown here is derived from an EMBL/GenBank/DDBJ whole genome shotgun (WGS) entry which is preliminary data.</text>
</comment>
<evidence type="ECO:0008006" key="3">
    <source>
        <dbReference type="Google" id="ProtNLM"/>
    </source>
</evidence>
<dbReference type="AlphaFoldDB" id="A0AAD9L7J1"/>
<keyword evidence="2" id="KW-1185">Reference proteome</keyword>
<accession>A0AAD9L7J1</accession>
<evidence type="ECO:0000313" key="2">
    <source>
        <dbReference type="Proteomes" id="UP001182556"/>
    </source>
</evidence>
<dbReference type="Proteomes" id="UP001182556">
    <property type="component" value="Unassembled WGS sequence"/>
</dbReference>
<dbReference type="EMBL" id="JAODAN010000002">
    <property type="protein sequence ID" value="KAK1926165.1"/>
    <property type="molecule type" value="Genomic_DNA"/>
</dbReference>
<organism evidence="1 2">
    <name type="scientific">Papiliotrema laurentii</name>
    <name type="common">Cryptococcus laurentii</name>
    <dbReference type="NCBI Taxonomy" id="5418"/>
    <lineage>
        <taxon>Eukaryota</taxon>
        <taxon>Fungi</taxon>
        <taxon>Dikarya</taxon>
        <taxon>Basidiomycota</taxon>
        <taxon>Agaricomycotina</taxon>
        <taxon>Tremellomycetes</taxon>
        <taxon>Tremellales</taxon>
        <taxon>Rhynchogastremaceae</taxon>
        <taxon>Papiliotrema</taxon>
    </lineage>
</organism>
<reference evidence="1" key="1">
    <citation type="submission" date="2023-02" db="EMBL/GenBank/DDBJ databases">
        <title>Identification and recombinant expression of a fungal hydrolase from Papiliotrema laurentii that hydrolyzes apple cutin and clears colloidal polyester polyurethane.</title>
        <authorList>
            <consortium name="DOE Joint Genome Institute"/>
            <person name="Roman V.A."/>
            <person name="Bojanowski C."/>
            <person name="Crable B.R."/>
            <person name="Wagner D.N."/>
            <person name="Hung C.S."/>
            <person name="Nadeau L.J."/>
            <person name="Schratz L."/>
            <person name="Haridas S."/>
            <person name="Pangilinan J."/>
            <person name="Lipzen A."/>
            <person name="Na H."/>
            <person name="Yan M."/>
            <person name="Ng V."/>
            <person name="Grigoriev I.V."/>
            <person name="Spatafora J.W."/>
            <person name="Barlow D."/>
            <person name="Biffinger J."/>
            <person name="Kelley-Loughnane N."/>
            <person name="Varaljay V.A."/>
            <person name="Crookes-Goodson W.J."/>
        </authorList>
    </citation>
    <scope>NUCLEOTIDE SEQUENCE</scope>
    <source>
        <strain evidence="1">5307AH</strain>
    </source>
</reference>